<dbReference type="AlphaFoldDB" id="A0A644T8C1"/>
<evidence type="ECO:0000313" key="5">
    <source>
        <dbReference type="EMBL" id="MPL62432.1"/>
    </source>
</evidence>
<dbReference type="GO" id="GO:0003735">
    <property type="term" value="F:structural constituent of ribosome"/>
    <property type="evidence" value="ECO:0007669"/>
    <property type="project" value="InterPro"/>
</dbReference>
<dbReference type="NCBIfam" id="TIGR03953">
    <property type="entry name" value="rplD_bact"/>
    <property type="match status" value="1"/>
</dbReference>
<feature type="compositionally biased region" description="Basic and acidic residues" evidence="4">
    <location>
        <begin position="91"/>
        <end position="100"/>
    </location>
</feature>
<dbReference type="HAMAP" id="MF_01328_B">
    <property type="entry name" value="Ribosomal_uL4_B"/>
    <property type="match status" value="1"/>
</dbReference>
<protein>
    <submittedName>
        <fullName evidence="5">50S ribosomal protein L4</fullName>
    </submittedName>
</protein>
<dbReference type="PANTHER" id="PTHR10746:SF6">
    <property type="entry name" value="LARGE RIBOSOMAL SUBUNIT PROTEIN UL4M"/>
    <property type="match status" value="1"/>
</dbReference>
<dbReference type="Gene3D" id="3.40.1370.10">
    <property type="match status" value="1"/>
</dbReference>
<dbReference type="GO" id="GO:1990904">
    <property type="term" value="C:ribonucleoprotein complex"/>
    <property type="evidence" value="ECO:0007669"/>
    <property type="project" value="UniProtKB-KW"/>
</dbReference>
<gene>
    <name evidence="5" type="primary">rplD_3</name>
    <name evidence="5" type="ORF">SDC9_08052</name>
</gene>
<comment type="similarity">
    <text evidence="1">Belongs to the universal ribosomal protein uL4 family.</text>
</comment>
<dbReference type="InterPro" id="IPR002136">
    <property type="entry name" value="Ribosomal_uL4"/>
</dbReference>
<organism evidence="5">
    <name type="scientific">bioreactor metagenome</name>
    <dbReference type="NCBI Taxonomy" id="1076179"/>
    <lineage>
        <taxon>unclassified sequences</taxon>
        <taxon>metagenomes</taxon>
        <taxon>ecological metagenomes</taxon>
    </lineage>
</organism>
<name>A0A644T8C1_9ZZZZ</name>
<dbReference type="EMBL" id="VSSQ01000017">
    <property type="protein sequence ID" value="MPL62432.1"/>
    <property type="molecule type" value="Genomic_DNA"/>
</dbReference>
<keyword evidence="3" id="KW-0687">Ribonucleoprotein</keyword>
<feature type="region of interest" description="Disordered" evidence="4">
    <location>
        <begin position="43"/>
        <end position="100"/>
    </location>
</feature>
<reference evidence="5" key="1">
    <citation type="submission" date="2019-08" db="EMBL/GenBank/DDBJ databases">
        <authorList>
            <person name="Kucharzyk K."/>
            <person name="Murdoch R.W."/>
            <person name="Higgins S."/>
            <person name="Loffler F."/>
        </authorList>
    </citation>
    <scope>NUCLEOTIDE SEQUENCE</scope>
</reference>
<dbReference type="InterPro" id="IPR013005">
    <property type="entry name" value="Ribosomal_uL4-like"/>
</dbReference>
<evidence type="ECO:0000256" key="4">
    <source>
        <dbReference type="SAM" id="MobiDB-lite"/>
    </source>
</evidence>
<evidence type="ECO:0000256" key="1">
    <source>
        <dbReference type="ARBA" id="ARBA00010528"/>
    </source>
</evidence>
<sequence>MKTKVYNQSGKEVKEIDLPENIFGLEFNGDLVSQVLYIQRSNRRAGTAHAKDRSEVAGANQKPWQQKGTGRSRHGSKRSPIWVGGGVTHGPSKEKNYKKDLPKGMKNQALFNLLSAKLKDGKILFVDEIKSTSAKTKDAVEIMKNISTVKDFENLSFKKKGNVYMTFPKLDLNEKRSFRNLPYVVAHNMEDLNPVDIANARYLVITNPEATVEYLQTKLK</sequence>
<dbReference type="GO" id="GO:0005840">
    <property type="term" value="C:ribosome"/>
    <property type="evidence" value="ECO:0007669"/>
    <property type="project" value="UniProtKB-KW"/>
</dbReference>
<comment type="caution">
    <text evidence="5">The sequence shown here is derived from an EMBL/GenBank/DDBJ whole genome shotgun (WGS) entry which is preliminary data.</text>
</comment>
<dbReference type="Pfam" id="PF00573">
    <property type="entry name" value="Ribosomal_L4"/>
    <property type="match status" value="1"/>
</dbReference>
<dbReference type="SUPFAM" id="SSF52166">
    <property type="entry name" value="Ribosomal protein L4"/>
    <property type="match status" value="1"/>
</dbReference>
<dbReference type="GO" id="GO:0006412">
    <property type="term" value="P:translation"/>
    <property type="evidence" value="ECO:0007669"/>
    <property type="project" value="InterPro"/>
</dbReference>
<proteinExistence type="inferred from homology"/>
<dbReference type="InterPro" id="IPR023574">
    <property type="entry name" value="Ribosomal_uL4_dom_sf"/>
</dbReference>
<accession>A0A644T8C1</accession>
<dbReference type="PANTHER" id="PTHR10746">
    <property type="entry name" value="50S RIBOSOMAL PROTEIN L4"/>
    <property type="match status" value="1"/>
</dbReference>
<keyword evidence="2 5" id="KW-0689">Ribosomal protein</keyword>
<evidence type="ECO:0000256" key="2">
    <source>
        <dbReference type="ARBA" id="ARBA00022980"/>
    </source>
</evidence>
<evidence type="ECO:0000256" key="3">
    <source>
        <dbReference type="ARBA" id="ARBA00023274"/>
    </source>
</evidence>